<evidence type="ECO:0000256" key="4">
    <source>
        <dbReference type="ARBA" id="ARBA00022842"/>
    </source>
</evidence>
<dbReference type="GO" id="GO:0046872">
    <property type="term" value="F:metal ion binding"/>
    <property type="evidence" value="ECO:0007669"/>
    <property type="project" value="UniProtKB-KW"/>
</dbReference>
<dbReference type="InterPro" id="IPR051600">
    <property type="entry name" value="Beta-PGM-like"/>
</dbReference>
<dbReference type="OrthoDB" id="9797743at2"/>
<dbReference type="NCBIfam" id="TIGR01509">
    <property type="entry name" value="HAD-SF-IA-v3"/>
    <property type="match status" value="1"/>
</dbReference>
<dbReference type="Gene3D" id="3.40.50.1000">
    <property type="entry name" value="HAD superfamily/HAD-like"/>
    <property type="match status" value="1"/>
</dbReference>
<comment type="caution">
    <text evidence="6">The sequence shown here is derived from an EMBL/GenBank/DDBJ whole genome shotgun (WGS) entry which is preliminary data.</text>
</comment>
<dbReference type="RefSeq" id="WP_125428540.1">
    <property type="nucleotide sequence ID" value="NZ_RWIS01000004.1"/>
</dbReference>
<dbReference type="PANTHER" id="PTHR46193">
    <property type="entry name" value="6-PHOSPHOGLUCONATE PHOSPHATASE"/>
    <property type="match status" value="1"/>
</dbReference>
<protein>
    <submittedName>
        <fullName evidence="6">HAD family phosphatase</fullName>
    </submittedName>
</protein>
<organism evidence="6 7">
    <name type="scientific">Hymenobacter metallilatus</name>
    <dbReference type="NCBI Taxonomy" id="2493666"/>
    <lineage>
        <taxon>Bacteria</taxon>
        <taxon>Pseudomonadati</taxon>
        <taxon>Bacteroidota</taxon>
        <taxon>Cytophagia</taxon>
        <taxon>Cytophagales</taxon>
        <taxon>Hymenobacteraceae</taxon>
        <taxon>Hymenobacter</taxon>
    </lineage>
</organism>
<dbReference type="EMBL" id="RWIS01000004">
    <property type="protein sequence ID" value="RSK34583.1"/>
    <property type="molecule type" value="Genomic_DNA"/>
</dbReference>
<dbReference type="SUPFAM" id="SSF56784">
    <property type="entry name" value="HAD-like"/>
    <property type="match status" value="1"/>
</dbReference>
<dbReference type="Proteomes" id="UP000280066">
    <property type="component" value="Unassembled WGS sequence"/>
</dbReference>
<evidence type="ECO:0000256" key="1">
    <source>
        <dbReference type="ARBA" id="ARBA00001946"/>
    </source>
</evidence>
<dbReference type="SFLD" id="SFLDG01129">
    <property type="entry name" value="C1.5:_HAD__Beta-PGM__Phosphata"/>
    <property type="match status" value="1"/>
</dbReference>
<dbReference type="CDD" id="cd07505">
    <property type="entry name" value="HAD_BPGM-like"/>
    <property type="match status" value="1"/>
</dbReference>
<dbReference type="InterPro" id="IPR006439">
    <property type="entry name" value="HAD-SF_hydro_IA"/>
</dbReference>
<evidence type="ECO:0000256" key="2">
    <source>
        <dbReference type="ARBA" id="ARBA00006171"/>
    </source>
</evidence>
<dbReference type="InterPro" id="IPR023214">
    <property type="entry name" value="HAD_sf"/>
</dbReference>
<evidence type="ECO:0000313" key="6">
    <source>
        <dbReference type="EMBL" id="RSK34583.1"/>
    </source>
</evidence>
<keyword evidence="4" id="KW-0460">Magnesium</keyword>
<dbReference type="PANTHER" id="PTHR46193:SF18">
    <property type="entry name" value="HEXITOL PHOSPHATASE B"/>
    <property type="match status" value="1"/>
</dbReference>
<proteinExistence type="inferred from homology"/>
<evidence type="ECO:0000256" key="5">
    <source>
        <dbReference type="ARBA" id="ARBA00023277"/>
    </source>
</evidence>
<name>A0A428JMR7_9BACT</name>
<dbReference type="SFLD" id="SFLDG01135">
    <property type="entry name" value="C1.5.6:_HAD__Beta-PGM__Phospha"/>
    <property type="match status" value="1"/>
</dbReference>
<dbReference type="Gene3D" id="1.10.150.240">
    <property type="entry name" value="Putative phosphatase, domain 2"/>
    <property type="match status" value="1"/>
</dbReference>
<comment type="cofactor">
    <cofactor evidence="1">
        <name>Mg(2+)</name>
        <dbReference type="ChEBI" id="CHEBI:18420"/>
    </cofactor>
</comment>
<gene>
    <name evidence="6" type="ORF">EI290_08130</name>
</gene>
<reference evidence="6 7" key="1">
    <citation type="submission" date="2018-12" db="EMBL/GenBank/DDBJ databases">
        <authorList>
            <person name="Feng G."/>
            <person name="Zhu H."/>
        </authorList>
    </citation>
    <scope>NUCLEOTIDE SEQUENCE [LARGE SCALE GENOMIC DNA]</scope>
    <source>
        <strain evidence="6 7">9PBR-2</strain>
    </source>
</reference>
<keyword evidence="3" id="KW-0479">Metal-binding</keyword>
<keyword evidence="7" id="KW-1185">Reference proteome</keyword>
<dbReference type="GO" id="GO:0003824">
    <property type="term" value="F:catalytic activity"/>
    <property type="evidence" value="ECO:0007669"/>
    <property type="project" value="UniProtKB-ARBA"/>
</dbReference>
<dbReference type="AlphaFoldDB" id="A0A428JMR7"/>
<dbReference type="SFLD" id="SFLDS00003">
    <property type="entry name" value="Haloacid_Dehalogenase"/>
    <property type="match status" value="1"/>
</dbReference>
<dbReference type="Pfam" id="PF00702">
    <property type="entry name" value="Hydrolase"/>
    <property type="match status" value="1"/>
</dbReference>
<accession>A0A428JMR7</accession>
<evidence type="ECO:0000256" key="3">
    <source>
        <dbReference type="ARBA" id="ARBA00022723"/>
    </source>
</evidence>
<keyword evidence="5" id="KW-0119">Carbohydrate metabolism</keyword>
<sequence>MNAFIFDLNGTMIHDMDYHTQAWQQLLNEDLGGQFTHEQVRPQMYGKNQEVLVRMFGPDRFTEEEMVRLALEKEKRYQQAYRPHLRLLPGLPEFLARAHQQGIPMAIGSAAIPFNIDFVLDTLDIRRYFAAIVSADDVTISKPHPETFLKAAAQLGAAPADCLVFEDVPKGAEAALNAGMRAVILTTTHEPTEFAHLPNILHFSPDYTDAFVQGLV</sequence>
<dbReference type="InterPro" id="IPR036412">
    <property type="entry name" value="HAD-like_sf"/>
</dbReference>
<comment type="similarity">
    <text evidence="2">Belongs to the HAD-like hydrolase superfamily. CbbY/CbbZ/Gph/YieH family.</text>
</comment>
<evidence type="ECO:0000313" key="7">
    <source>
        <dbReference type="Proteomes" id="UP000280066"/>
    </source>
</evidence>
<dbReference type="PRINTS" id="PR00413">
    <property type="entry name" value="HADHALOGNASE"/>
</dbReference>
<dbReference type="InterPro" id="IPR023198">
    <property type="entry name" value="PGP-like_dom2"/>
</dbReference>